<evidence type="ECO:0000313" key="2">
    <source>
        <dbReference type="EMBL" id="TFJ96724.1"/>
    </source>
</evidence>
<accession>A0A4D9DHF0</accession>
<comment type="caution">
    <text evidence="2">The sequence shown here is derived from an EMBL/GenBank/DDBJ whole genome shotgun (WGS) entry which is preliminary data.</text>
</comment>
<dbReference type="PANTHER" id="PTHR31094">
    <property type="entry name" value="RIKEN CDNA 2310061I04 GENE"/>
    <property type="match status" value="1"/>
</dbReference>
<evidence type="ECO:0000256" key="1">
    <source>
        <dbReference type="SAM" id="MobiDB-lite"/>
    </source>
</evidence>
<protein>
    <submittedName>
        <fullName evidence="2">RING finger protein 223</fullName>
    </submittedName>
</protein>
<sequence>MCCCAHAQAPAGQPSAFIFLISPPRLRMRSLIAGRSPSRREEESRSSHRRVRSADRPLGGRGGACAWRLPGCSGFSVRLCTAPVGGGGACAVVSPAERSEQPGPPRVSVMYQRSRAVAGRLGPTARCWGPRCRWGGARWGPGESPRCCYRARQQDLAPCWEKAPQALGPPIALKFHLSLVEQQVEAARTLLLPLPGANLVGGTFPSSLEQKLSLHELLQGLEQGCPCQPAALSPLEGMEASVTTVDGQQEDDITVREGTGLDSASLDSLYSLFYGKPCWMPFQATASTATSATSGSPGNHDPSMEEHLAVMYEKLQHELPNFFRKVPDYGIYSQDVEFVSEILHLRTRGRAMYQLALTLCRFVAWNYFVSMRLEVLKLTQHPENWSVQARWRITGLPFHILMLRFYKWDKRELYRTYDAYSTFFLDSKGLIRCHRIDKLMPSQPPVVKVKKLLVAALVGLGLSEYRPSLQLLLSALAGKQQGAPVGYKDS</sequence>
<keyword evidence="3" id="KW-1185">Reference proteome</keyword>
<reference evidence="2 3" key="1">
    <citation type="submission" date="2019-04" db="EMBL/GenBank/DDBJ databases">
        <title>Draft genome of the big-headed turtle Platysternon megacephalum.</title>
        <authorList>
            <person name="Gong S."/>
        </authorList>
    </citation>
    <scope>NUCLEOTIDE SEQUENCE [LARGE SCALE GENOMIC DNA]</scope>
    <source>
        <strain evidence="2">DO16091913</strain>
        <tissue evidence="2">Muscle</tissue>
    </source>
</reference>
<proteinExistence type="predicted"/>
<dbReference type="AlphaFoldDB" id="A0A4D9DHF0"/>
<gene>
    <name evidence="2" type="ORF">DR999_PMT21481</name>
</gene>
<organism evidence="2 3">
    <name type="scientific">Platysternon megacephalum</name>
    <name type="common">big-headed turtle</name>
    <dbReference type="NCBI Taxonomy" id="55544"/>
    <lineage>
        <taxon>Eukaryota</taxon>
        <taxon>Metazoa</taxon>
        <taxon>Chordata</taxon>
        <taxon>Craniata</taxon>
        <taxon>Vertebrata</taxon>
        <taxon>Euteleostomi</taxon>
        <taxon>Archelosauria</taxon>
        <taxon>Testudinata</taxon>
        <taxon>Testudines</taxon>
        <taxon>Cryptodira</taxon>
        <taxon>Durocryptodira</taxon>
        <taxon>Testudinoidea</taxon>
        <taxon>Platysternidae</taxon>
        <taxon>Platysternon</taxon>
    </lineage>
</organism>
<dbReference type="InterPro" id="IPR018790">
    <property type="entry name" value="DUF2358"/>
</dbReference>
<dbReference type="OrthoDB" id="44820at2759"/>
<dbReference type="STRING" id="55544.A0A4D9DHF0"/>
<feature type="region of interest" description="Disordered" evidence="1">
    <location>
        <begin position="31"/>
        <end position="59"/>
    </location>
</feature>
<dbReference type="Pfam" id="PF10184">
    <property type="entry name" value="DUF2358"/>
    <property type="match status" value="1"/>
</dbReference>
<reference evidence="2 3" key="2">
    <citation type="submission" date="2019-04" db="EMBL/GenBank/DDBJ databases">
        <title>The genome sequence of big-headed turtle.</title>
        <authorList>
            <person name="Gong S."/>
        </authorList>
    </citation>
    <scope>NUCLEOTIDE SEQUENCE [LARGE SCALE GENOMIC DNA]</scope>
    <source>
        <strain evidence="2">DO16091913</strain>
        <tissue evidence="2">Muscle</tissue>
    </source>
</reference>
<evidence type="ECO:0000313" key="3">
    <source>
        <dbReference type="Proteomes" id="UP000297703"/>
    </source>
</evidence>
<dbReference type="PANTHER" id="PTHR31094:SF2">
    <property type="entry name" value="RIKEN CDNA 2310061I04 GENE"/>
    <property type="match status" value="1"/>
</dbReference>
<dbReference type="EMBL" id="QXTE01000598">
    <property type="protein sequence ID" value="TFJ96724.1"/>
    <property type="molecule type" value="Genomic_DNA"/>
</dbReference>
<name>A0A4D9DHF0_9SAUR</name>
<dbReference type="Proteomes" id="UP000297703">
    <property type="component" value="Unassembled WGS sequence"/>
</dbReference>